<feature type="binding site" evidence="1">
    <location>
        <position position="176"/>
    </location>
    <ligand>
        <name>2-oxoglutarate</name>
        <dbReference type="ChEBI" id="CHEBI:16810"/>
    </ligand>
</feature>
<evidence type="ECO:0000256" key="2">
    <source>
        <dbReference type="SAM" id="MobiDB-lite"/>
    </source>
</evidence>
<feature type="binding site" evidence="1">
    <location>
        <position position="274"/>
    </location>
    <ligand>
        <name>2-oxoglutarate</name>
        <dbReference type="ChEBI" id="CHEBI:16810"/>
    </ligand>
</feature>
<dbReference type="GO" id="GO:0035516">
    <property type="term" value="F:broad specificity oxidative DNA demethylase activity"/>
    <property type="evidence" value="ECO:0007669"/>
    <property type="project" value="TreeGrafter"/>
</dbReference>
<sequence>MKRGAIDSFFKRSTPKKPKYEVNTDTSNHPSYPHPIPYLPVDFQDQLAFAPAAEGKPMNDQLDLDLVYYQPYIPSAIAPRLLDFLRQELPFYRVRYNIKRGPVETQINTPRYTTVFGVDETSKFNEAGEIVDAKSGTKVEHGRYKCTPRPLPQCLDYLRTLTEGTTDETYNFCLVNYYADGKDSISYHSDDERFLGPNPAIASFSLGAKRDFLMKHKPIAPGPNAPPEPTQIKLPLGSGDMVLMKGKTQSMWLHSIPKRAGDEAKNGRINITFRKALVKGGTENYYQYNVGSGGVFRWNAKEKMMVPWVGEKVKNGEKSTAVDGEKTNGVSKEETNGVRATVEGES</sequence>
<feature type="binding site" evidence="1">
    <location>
        <position position="268"/>
    </location>
    <ligand>
        <name>2-oxoglutarate</name>
        <dbReference type="ChEBI" id="CHEBI:16810"/>
    </ligand>
</feature>
<dbReference type="PANTHER" id="PTHR31573:SF1">
    <property type="entry name" value="DNA OXIDATIVE DEMETHYLASE ALKBH2"/>
    <property type="match status" value="1"/>
</dbReference>
<dbReference type="InterPro" id="IPR037151">
    <property type="entry name" value="AlkB-like_sf"/>
</dbReference>
<dbReference type="SUPFAM" id="SSF51197">
    <property type="entry name" value="Clavaminate synthase-like"/>
    <property type="match status" value="1"/>
</dbReference>
<dbReference type="InterPro" id="IPR005123">
    <property type="entry name" value="Oxoglu/Fe-dep_dioxygenase_dom"/>
</dbReference>
<dbReference type="Proteomes" id="UP000800036">
    <property type="component" value="Unassembled WGS sequence"/>
</dbReference>
<protein>
    <submittedName>
        <fullName evidence="4">DNA repair family protein</fullName>
    </submittedName>
</protein>
<name>A0A6A5UZ83_9PLEO</name>
<accession>A0A6A5UZ83</accession>
<dbReference type="InterPro" id="IPR032852">
    <property type="entry name" value="ALKBH2"/>
</dbReference>
<feature type="binding site" evidence="1">
    <location>
        <position position="178"/>
    </location>
    <ligand>
        <name>2-oxoglutarate</name>
        <dbReference type="ChEBI" id="CHEBI:16810"/>
    </ligand>
</feature>
<dbReference type="PROSITE" id="PS51471">
    <property type="entry name" value="FE2OG_OXY"/>
    <property type="match status" value="1"/>
</dbReference>
<reference evidence="4" key="1">
    <citation type="journal article" date="2020" name="Stud. Mycol.">
        <title>101 Dothideomycetes genomes: a test case for predicting lifestyles and emergence of pathogens.</title>
        <authorList>
            <person name="Haridas S."/>
            <person name="Albert R."/>
            <person name="Binder M."/>
            <person name="Bloem J."/>
            <person name="Labutti K."/>
            <person name="Salamov A."/>
            <person name="Andreopoulos B."/>
            <person name="Baker S."/>
            <person name="Barry K."/>
            <person name="Bills G."/>
            <person name="Bluhm B."/>
            <person name="Cannon C."/>
            <person name="Castanera R."/>
            <person name="Culley D."/>
            <person name="Daum C."/>
            <person name="Ezra D."/>
            <person name="Gonzalez J."/>
            <person name="Henrissat B."/>
            <person name="Kuo A."/>
            <person name="Liang C."/>
            <person name="Lipzen A."/>
            <person name="Lutzoni F."/>
            <person name="Magnuson J."/>
            <person name="Mondo S."/>
            <person name="Nolan M."/>
            <person name="Ohm R."/>
            <person name="Pangilinan J."/>
            <person name="Park H.-J."/>
            <person name="Ramirez L."/>
            <person name="Alfaro M."/>
            <person name="Sun H."/>
            <person name="Tritt A."/>
            <person name="Yoshinaga Y."/>
            <person name="Zwiers L.-H."/>
            <person name="Turgeon B."/>
            <person name="Goodwin S."/>
            <person name="Spatafora J."/>
            <person name="Crous P."/>
            <person name="Grigoriev I."/>
        </authorList>
    </citation>
    <scope>NUCLEOTIDE SEQUENCE</scope>
    <source>
        <strain evidence="4">CBS 107.79</strain>
    </source>
</reference>
<feature type="compositionally biased region" description="Basic and acidic residues" evidence="2">
    <location>
        <begin position="323"/>
        <end position="336"/>
    </location>
</feature>
<dbReference type="InterPro" id="IPR027450">
    <property type="entry name" value="AlkB-like"/>
</dbReference>
<feature type="binding site" evidence="1">
    <location>
        <position position="254"/>
    </location>
    <ligand>
        <name>2-oxoglutarate</name>
        <dbReference type="ChEBI" id="CHEBI:16810"/>
    </ligand>
</feature>
<dbReference type="GO" id="GO:0008198">
    <property type="term" value="F:ferrous iron binding"/>
    <property type="evidence" value="ECO:0007669"/>
    <property type="project" value="TreeGrafter"/>
</dbReference>
<dbReference type="AlphaFoldDB" id="A0A6A5UZ83"/>
<evidence type="ECO:0000313" key="4">
    <source>
        <dbReference type="EMBL" id="KAF1969938.1"/>
    </source>
</evidence>
<keyword evidence="5" id="KW-1185">Reference proteome</keyword>
<dbReference type="GO" id="GO:0051747">
    <property type="term" value="F:cytosine C-5 DNA demethylase activity"/>
    <property type="evidence" value="ECO:0007669"/>
    <property type="project" value="TreeGrafter"/>
</dbReference>
<dbReference type="Gene3D" id="2.60.120.590">
    <property type="entry name" value="Alpha-ketoglutarate-dependent dioxygenase AlkB-like"/>
    <property type="match status" value="1"/>
</dbReference>
<organism evidence="4 5">
    <name type="scientific">Bimuria novae-zelandiae CBS 107.79</name>
    <dbReference type="NCBI Taxonomy" id="1447943"/>
    <lineage>
        <taxon>Eukaryota</taxon>
        <taxon>Fungi</taxon>
        <taxon>Dikarya</taxon>
        <taxon>Ascomycota</taxon>
        <taxon>Pezizomycotina</taxon>
        <taxon>Dothideomycetes</taxon>
        <taxon>Pleosporomycetidae</taxon>
        <taxon>Pleosporales</taxon>
        <taxon>Massarineae</taxon>
        <taxon>Didymosphaeriaceae</taxon>
        <taxon>Bimuria</taxon>
    </lineage>
</organism>
<evidence type="ECO:0000313" key="5">
    <source>
        <dbReference type="Proteomes" id="UP000800036"/>
    </source>
</evidence>
<feature type="binding site" evidence="1">
    <location>
        <position position="191"/>
    </location>
    <ligand>
        <name>substrate</name>
    </ligand>
</feature>
<feature type="binding site" evidence="1">
    <location>
        <position position="272"/>
    </location>
    <ligand>
        <name>2-oxoglutarate</name>
        <dbReference type="ChEBI" id="CHEBI:16810"/>
    </ligand>
</feature>
<evidence type="ECO:0000256" key="1">
    <source>
        <dbReference type="PIRSR" id="PIRSR632852-1"/>
    </source>
</evidence>
<dbReference type="PANTHER" id="PTHR31573">
    <property type="entry name" value="ALPHA-KETOGLUTARATE-DEPENDENT DIOXYGENASE ALKB HOMOLOG 2"/>
    <property type="match status" value="1"/>
</dbReference>
<proteinExistence type="predicted"/>
<gene>
    <name evidence="4" type="ORF">BU23DRAFT_557330</name>
</gene>
<feature type="domain" description="Fe2OG dioxygenase" evidence="3">
    <location>
        <begin position="169"/>
        <end position="277"/>
    </location>
</feature>
<evidence type="ECO:0000259" key="3">
    <source>
        <dbReference type="PROSITE" id="PS51471"/>
    </source>
</evidence>
<dbReference type="GO" id="GO:0006307">
    <property type="term" value="P:DNA alkylation repair"/>
    <property type="evidence" value="ECO:0007669"/>
    <property type="project" value="TreeGrafter"/>
</dbReference>
<feature type="binding site" evidence="1">
    <location>
        <position position="188"/>
    </location>
    <ligand>
        <name>2-oxoglutarate</name>
        <dbReference type="ChEBI" id="CHEBI:16810"/>
    </ligand>
</feature>
<dbReference type="OrthoDB" id="545910at2759"/>
<dbReference type="Pfam" id="PF13532">
    <property type="entry name" value="2OG-FeII_Oxy_2"/>
    <property type="match status" value="1"/>
</dbReference>
<feature type="region of interest" description="Disordered" evidence="2">
    <location>
        <begin position="313"/>
        <end position="346"/>
    </location>
</feature>
<dbReference type="EMBL" id="ML976705">
    <property type="protein sequence ID" value="KAF1969938.1"/>
    <property type="molecule type" value="Genomic_DNA"/>
</dbReference>